<dbReference type="Gene3D" id="3.30.565.10">
    <property type="entry name" value="Histidine kinase-like ATPase, C-terminal domain"/>
    <property type="match status" value="1"/>
</dbReference>
<dbReference type="SMART" id="SM00388">
    <property type="entry name" value="HisKA"/>
    <property type="match status" value="1"/>
</dbReference>
<dbReference type="GO" id="GO:0000155">
    <property type="term" value="F:phosphorelay sensor kinase activity"/>
    <property type="evidence" value="ECO:0007669"/>
    <property type="project" value="InterPro"/>
</dbReference>
<keyword evidence="7" id="KW-0808">Transferase</keyword>
<evidence type="ECO:0000256" key="5">
    <source>
        <dbReference type="ARBA" id="ARBA00022519"/>
    </source>
</evidence>
<feature type="domain" description="HAMP" evidence="17">
    <location>
        <begin position="184"/>
        <end position="236"/>
    </location>
</feature>
<dbReference type="PATRIC" id="fig|317.174.peg.1970"/>
<feature type="domain" description="Histidine kinase" evidence="16">
    <location>
        <begin position="244"/>
        <end position="442"/>
    </location>
</feature>
<evidence type="ECO:0000313" key="18">
    <source>
        <dbReference type="EMBL" id="KFE52240.1"/>
    </source>
</evidence>
<evidence type="ECO:0000256" key="7">
    <source>
        <dbReference type="ARBA" id="ARBA00022679"/>
    </source>
</evidence>
<dbReference type="SUPFAM" id="SSF47384">
    <property type="entry name" value="Homodimeric domain of signal transducing histidine kinase"/>
    <property type="match status" value="1"/>
</dbReference>
<dbReference type="CDD" id="cd06225">
    <property type="entry name" value="HAMP"/>
    <property type="match status" value="1"/>
</dbReference>
<evidence type="ECO:0000256" key="1">
    <source>
        <dbReference type="ARBA" id="ARBA00000085"/>
    </source>
</evidence>
<dbReference type="InterPro" id="IPR003594">
    <property type="entry name" value="HATPase_dom"/>
</dbReference>
<dbReference type="PROSITE" id="PS50885">
    <property type="entry name" value="HAMP"/>
    <property type="match status" value="1"/>
</dbReference>
<dbReference type="PRINTS" id="PR00344">
    <property type="entry name" value="BCTRLSENSOR"/>
</dbReference>
<feature type="transmembrane region" description="Helical" evidence="15">
    <location>
        <begin position="164"/>
        <end position="182"/>
    </location>
</feature>
<organism evidence="18 19">
    <name type="scientific">Pseudomonas syringae</name>
    <dbReference type="NCBI Taxonomy" id="317"/>
    <lineage>
        <taxon>Bacteria</taxon>
        <taxon>Pseudomonadati</taxon>
        <taxon>Pseudomonadota</taxon>
        <taxon>Gammaproteobacteria</taxon>
        <taxon>Pseudomonadales</taxon>
        <taxon>Pseudomonadaceae</taxon>
        <taxon>Pseudomonas</taxon>
    </lineage>
</organism>
<keyword evidence="5" id="KW-0997">Cell inner membrane</keyword>
<dbReference type="InterPro" id="IPR003660">
    <property type="entry name" value="HAMP_dom"/>
</dbReference>
<dbReference type="Pfam" id="PF02518">
    <property type="entry name" value="HATPase_c"/>
    <property type="match status" value="1"/>
</dbReference>
<evidence type="ECO:0000256" key="12">
    <source>
        <dbReference type="ARBA" id="ARBA00022989"/>
    </source>
</evidence>
<keyword evidence="8 15" id="KW-0812">Transmembrane</keyword>
<keyword evidence="14 15" id="KW-0472">Membrane</keyword>
<evidence type="ECO:0000256" key="10">
    <source>
        <dbReference type="ARBA" id="ARBA00022777"/>
    </source>
</evidence>
<dbReference type="InterPro" id="IPR050980">
    <property type="entry name" value="2C_sensor_his_kinase"/>
</dbReference>
<dbReference type="GO" id="GO:0005524">
    <property type="term" value="F:ATP binding"/>
    <property type="evidence" value="ECO:0007669"/>
    <property type="project" value="UniProtKB-KW"/>
</dbReference>
<proteinExistence type="predicted"/>
<evidence type="ECO:0000256" key="13">
    <source>
        <dbReference type="ARBA" id="ARBA00023012"/>
    </source>
</evidence>
<keyword evidence="13" id="KW-0902">Two-component regulatory system</keyword>
<comment type="subcellular location">
    <subcellularLocation>
        <location evidence="2">Cell inner membrane</location>
        <topology evidence="2">Multi-pass membrane protein</topology>
    </subcellularLocation>
</comment>
<dbReference type="CDD" id="cd00075">
    <property type="entry name" value="HATPase"/>
    <property type="match status" value="1"/>
</dbReference>
<evidence type="ECO:0000259" key="17">
    <source>
        <dbReference type="PROSITE" id="PS50885"/>
    </source>
</evidence>
<dbReference type="SMART" id="SM00387">
    <property type="entry name" value="HATPase_c"/>
    <property type="match status" value="1"/>
</dbReference>
<dbReference type="InterPro" id="IPR003661">
    <property type="entry name" value="HisK_dim/P_dom"/>
</dbReference>
<evidence type="ECO:0000256" key="9">
    <source>
        <dbReference type="ARBA" id="ARBA00022741"/>
    </source>
</evidence>
<accession>A0A085V9X7</accession>
<dbReference type="Gene3D" id="1.10.287.130">
    <property type="match status" value="1"/>
</dbReference>
<comment type="catalytic activity">
    <reaction evidence="1">
        <text>ATP + protein L-histidine = ADP + protein N-phospho-L-histidine.</text>
        <dbReference type="EC" id="2.7.13.3"/>
    </reaction>
</comment>
<dbReference type="PANTHER" id="PTHR44936">
    <property type="entry name" value="SENSOR PROTEIN CREC"/>
    <property type="match status" value="1"/>
</dbReference>
<dbReference type="EC" id="2.7.13.3" evidence="3"/>
<dbReference type="AlphaFoldDB" id="A0A085V9X7"/>
<dbReference type="GO" id="GO:0005886">
    <property type="term" value="C:plasma membrane"/>
    <property type="evidence" value="ECO:0007669"/>
    <property type="project" value="UniProtKB-SubCell"/>
</dbReference>
<dbReference type="InterPro" id="IPR004358">
    <property type="entry name" value="Sig_transdc_His_kin-like_C"/>
</dbReference>
<reference evidence="18 19" key="1">
    <citation type="submission" date="2014-07" db="EMBL/GenBank/DDBJ databases">
        <title>Draft Genome Sequences of Environmental Pseudomonas syringae strains.</title>
        <authorList>
            <person name="Baltrus D.A."/>
            <person name="Berge O."/>
            <person name="Morris C."/>
        </authorList>
    </citation>
    <scope>NUCLEOTIDE SEQUENCE [LARGE SCALE GENOMIC DNA]</scope>
    <source>
        <strain evidence="18 19">CEB003</strain>
    </source>
</reference>
<evidence type="ECO:0000259" key="16">
    <source>
        <dbReference type="PROSITE" id="PS50109"/>
    </source>
</evidence>
<evidence type="ECO:0000256" key="6">
    <source>
        <dbReference type="ARBA" id="ARBA00022553"/>
    </source>
</evidence>
<dbReference type="SUPFAM" id="SSF55874">
    <property type="entry name" value="ATPase domain of HSP90 chaperone/DNA topoisomerase II/histidine kinase"/>
    <property type="match status" value="1"/>
</dbReference>
<keyword evidence="11" id="KW-0067">ATP-binding</keyword>
<keyword evidence="4" id="KW-1003">Cell membrane</keyword>
<evidence type="ECO:0000256" key="4">
    <source>
        <dbReference type="ARBA" id="ARBA00022475"/>
    </source>
</evidence>
<protein>
    <recommendedName>
        <fullName evidence="3">histidine kinase</fullName>
        <ecNumber evidence="3">2.7.13.3</ecNumber>
    </recommendedName>
</protein>
<dbReference type="Pfam" id="PF00512">
    <property type="entry name" value="HisKA"/>
    <property type="match status" value="1"/>
</dbReference>
<keyword evidence="10 18" id="KW-0418">Kinase</keyword>
<dbReference type="InterPro" id="IPR005467">
    <property type="entry name" value="His_kinase_dom"/>
</dbReference>
<dbReference type="InterPro" id="IPR036097">
    <property type="entry name" value="HisK_dim/P_sf"/>
</dbReference>
<dbReference type="RefSeq" id="WP_047574152.1">
    <property type="nucleotide sequence ID" value="NZ_JPQT01000098.1"/>
</dbReference>
<evidence type="ECO:0000256" key="8">
    <source>
        <dbReference type="ARBA" id="ARBA00022692"/>
    </source>
</evidence>
<dbReference type="CDD" id="cd00082">
    <property type="entry name" value="HisKA"/>
    <property type="match status" value="1"/>
</dbReference>
<evidence type="ECO:0000256" key="2">
    <source>
        <dbReference type="ARBA" id="ARBA00004429"/>
    </source>
</evidence>
<dbReference type="SMART" id="SM00304">
    <property type="entry name" value="HAMP"/>
    <property type="match status" value="1"/>
</dbReference>
<evidence type="ECO:0000256" key="3">
    <source>
        <dbReference type="ARBA" id="ARBA00012438"/>
    </source>
</evidence>
<dbReference type="Proteomes" id="UP000028643">
    <property type="component" value="Unassembled WGS sequence"/>
</dbReference>
<evidence type="ECO:0000313" key="19">
    <source>
        <dbReference type="Proteomes" id="UP000028643"/>
    </source>
</evidence>
<keyword evidence="6" id="KW-0597">Phosphoprotein</keyword>
<sequence length="442" mass="48916">MSPLDGSRDTIVRWIALTIIAAMVTCLALYALFVQAAGVWSRPSLEQIGLLEEASAITRLIEVAPPELRPKLAVAASNSLFTVHWYTDHQSIGAPLVGDDFSDAYVIQQLTHSLERHVEAYEPDDWPQADPQARYMLAVQLSDATWLAFVAPDRTWGMSQLARNSVLALLGLIAVVLVAWFATRRLASPLKRFAHGARRFGGDFHSPAITPEGPYEIRQAIIAFNAMQAQIRHFVTDRTQMLAAISHDLRAPLTRMRLRGEFIEDEEQQRKLFRDVDEMQSMITSALDFFRDDARLEPATAFDLSELIQTIIDDYRDQGVLVEFSGPGKQVYFGRPLGIKRVVINLTDNAIKYAGAPSINLARSANSVVIEVADNGPGIPEASLEKVFEPFFRLETSRSRSTGGVGLGLSAARAIVLEHGGELRLFRRPQGGTLARAILPTQ</sequence>
<gene>
    <name evidence="18" type="ORF">IV02_09625</name>
</gene>
<feature type="transmembrane region" description="Helical" evidence="15">
    <location>
        <begin position="12"/>
        <end position="33"/>
    </location>
</feature>
<keyword evidence="9" id="KW-0547">Nucleotide-binding</keyword>
<comment type="caution">
    <text evidence="18">The sequence shown here is derived from an EMBL/GenBank/DDBJ whole genome shotgun (WGS) entry which is preliminary data.</text>
</comment>
<dbReference type="EMBL" id="JPQT01000098">
    <property type="protein sequence ID" value="KFE52240.1"/>
    <property type="molecule type" value="Genomic_DNA"/>
</dbReference>
<evidence type="ECO:0000256" key="11">
    <source>
        <dbReference type="ARBA" id="ARBA00022840"/>
    </source>
</evidence>
<evidence type="ECO:0000256" key="14">
    <source>
        <dbReference type="ARBA" id="ARBA00023136"/>
    </source>
</evidence>
<name>A0A085V9X7_PSESX</name>
<keyword evidence="12 15" id="KW-1133">Transmembrane helix</keyword>
<dbReference type="PANTHER" id="PTHR44936:SF5">
    <property type="entry name" value="SENSOR HISTIDINE KINASE ENVZ"/>
    <property type="match status" value="1"/>
</dbReference>
<evidence type="ECO:0000256" key="15">
    <source>
        <dbReference type="SAM" id="Phobius"/>
    </source>
</evidence>
<dbReference type="Pfam" id="PF00672">
    <property type="entry name" value="HAMP"/>
    <property type="match status" value="1"/>
</dbReference>
<dbReference type="PROSITE" id="PS50109">
    <property type="entry name" value="HIS_KIN"/>
    <property type="match status" value="1"/>
</dbReference>
<dbReference type="InterPro" id="IPR036890">
    <property type="entry name" value="HATPase_C_sf"/>
</dbReference>